<dbReference type="Pfam" id="PF02136">
    <property type="entry name" value="NTF2"/>
    <property type="match status" value="1"/>
</dbReference>
<dbReference type="InterPro" id="IPR045875">
    <property type="entry name" value="NTF2"/>
</dbReference>
<evidence type="ECO:0000259" key="2">
    <source>
        <dbReference type="PROSITE" id="PS50177"/>
    </source>
</evidence>
<dbReference type="InterPro" id="IPR018222">
    <property type="entry name" value="Nuclear_transport_factor_2_euk"/>
</dbReference>
<keyword evidence="1" id="KW-0813">Transport</keyword>
<evidence type="ECO:0000313" key="3">
    <source>
        <dbReference type="EMBL" id="CAK8685070.1"/>
    </source>
</evidence>
<dbReference type="Gene3D" id="3.10.450.50">
    <property type="match status" value="1"/>
</dbReference>
<comment type="function">
    <text evidence="1">Has a role in nuclear-cytoplasmic transport of proteins and mRNAs.</text>
</comment>
<evidence type="ECO:0000313" key="4">
    <source>
        <dbReference type="Proteomes" id="UP001642483"/>
    </source>
</evidence>
<evidence type="ECO:0000256" key="1">
    <source>
        <dbReference type="RuleBase" id="RU369002"/>
    </source>
</evidence>
<keyword evidence="1" id="KW-0539">Nucleus</keyword>
<keyword evidence="1" id="KW-0653">Protein transport</keyword>
<sequence>MDPNTVGLEFVNQYYTAMEAKNAQQLLSFYLEDSRLTWEDDECQGKAQIWKNIQKFISMNIRFVRNKVVCHYIPGAGFLVNVFGAMKVCE</sequence>
<dbReference type="EMBL" id="CAWYQH010000098">
    <property type="protein sequence ID" value="CAK8685070.1"/>
    <property type="molecule type" value="Genomic_DNA"/>
</dbReference>
<organism evidence="3 4">
    <name type="scientific">Clavelina lepadiformis</name>
    <name type="common">Light-bulb sea squirt</name>
    <name type="synonym">Ascidia lepadiformis</name>
    <dbReference type="NCBI Taxonomy" id="159417"/>
    <lineage>
        <taxon>Eukaryota</taxon>
        <taxon>Metazoa</taxon>
        <taxon>Chordata</taxon>
        <taxon>Tunicata</taxon>
        <taxon>Ascidiacea</taxon>
        <taxon>Aplousobranchia</taxon>
        <taxon>Clavelinidae</taxon>
        <taxon>Clavelina</taxon>
    </lineage>
</organism>
<dbReference type="PANTHER" id="PTHR12612">
    <property type="entry name" value="NUCLEAR TRANSPORT FACTOR 2"/>
    <property type="match status" value="1"/>
</dbReference>
<protein>
    <recommendedName>
        <fullName evidence="2">NTF2 domain-containing protein</fullName>
    </recommendedName>
</protein>
<comment type="caution">
    <text evidence="3">The sequence shown here is derived from an EMBL/GenBank/DDBJ whole genome shotgun (WGS) entry which is preliminary data.</text>
</comment>
<proteinExistence type="predicted"/>
<feature type="domain" description="NTF2" evidence="2">
    <location>
        <begin position="6"/>
        <end position="90"/>
    </location>
</feature>
<name>A0ABP0FZR0_CLALP</name>
<reference evidence="3 4" key="1">
    <citation type="submission" date="2024-02" db="EMBL/GenBank/DDBJ databases">
        <authorList>
            <person name="Daric V."/>
            <person name="Darras S."/>
        </authorList>
    </citation>
    <scope>NUCLEOTIDE SEQUENCE [LARGE SCALE GENOMIC DNA]</scope>
</reference>
<keyword evidence="4" id="KW-1185">Reference proteome</keyword>
<dbReference type="Proteomes" id="UP001642483">
    <property type="component" value="Unassembled WGS sequence"/>
</dbReference>
<dbReference type="InterPro" id="IPR032710">
    <property type="entry name" value="NTF2-like_dom_sf"/>
</dbReference>
<keyword evidence="1" id="KW-0963">Cytoplasm</keyword>
<gene>
    <name evidence="3" type="ORF">CVLEPA_LOCUS16227</name>
</gene>
<dbReference type="PROSITE" id="PS50177">
    <property type="entry name" value="NTF2_DOMAIN"/>
    <property type="match status" value="1"/>
</dbReference>
<dbReference type="InterPro" id="IPR002075">
    <property type="entry name" value="NTF2_dom"/>
</dbReference>
<comment type="subcellular location">
    <subcellularLocation>
        <location evidence="1">Cytoplasm</location>
    </subcellularLocation>
    <subcellularLocation>
        <location evidence="1">Nucleus</location>
    </subcellularLocation>
</comment>
<accession>A0ABP0FZR0</accession>
<dbReference type="SUPFAM" id="SSF54427">
    <property type="entry name" value="NTF2-like"/>
    <property type="match status" value="1"/>
</dbReference>